<protein>
    <recommendedName>
        <fullName evidence="5">PRC-barrel domain-containing protein</fullName>
    </recommendedName>
</protein>
<evidence type="ECO:0000313" key="4">
    <source>
        <dbReference type="Proteomes" id="UP000243106"/>
    </source>
</evidence>
<accession>A0A1I5ZJC5</accession>
<feature type="signal peptide" evidence="2">
    <location>
        <begin position="1"/>
        <end position="28"/>
    </location>
</feature>
<name>A0A1I5ZJC5_9RHOB</name>
<gene>
    <name evidence="3" type="ORF">SAMN05421853_11090</name>
</gene>
<dbReference type="Proteomes" id="UP000243106">
    <property type="component" value="Unassembled WGS sequence"/>
</dbReference>
<feature type="region of interest" description="Disordered" evidence="1">
    <location>
        <begin position="102"/>
        <end position="170"/>
    </location>
</feature>
<proteinExistence type="predicted"/>
<feature type="compositionally biased region" description="Polar residues" evidence="1">
    <location>
        <begin position="152"/>
        <end position="163"/>
    </location>
</feature>
<reference evidence="4" key="1">
    <citation type="submission" date="2016-10" db="EMBL/GenBank/DDBJ databases">
        <authorList>
            <person name="Varghese N."/>
            <person name="Submissions S."/>
        </authorList>
    </citation>
    <scope>NUCLEOTIDE SEQUENCE [LARGE SCALE GENOMIC DNA]</scope>
    <source>
        <strain evidence="4">JCM 10271</strain>
    </source>
</reference>
<evidence type="ECO:0000256" key="2">
    <source>
        <dbReference type="SAM" id="SignalP"/>
    </source>
</evidence>
<keyword evidence="2" id="KW-0732">Signal</keyword>
<feature type="chain" id="PRO_5017336896" description="PRC-barrel domain-containing protein" evidence="2">
    <location>
        <begin position="29"/>
        <end position="246"/>
    </location>
</feature>
<dbReference type="EMBL" id="FOXV01000010">
    <property type="protein sequence ID" value="SFQ56463.1"/>
    <property type="molecule type" value="Genomic_DNA"/>
</dbReference>
<organism evidence="3 4">
    <name type="scientific">Roseivivax halotolerans</name>
    <dbReference type="NCBI Taxonomy" id="93684"/>
    <lineage>
        <taxon>Bacteria</taxon>
        <taxon>Pseudomonadati</taxon>
        <taxon>Pseudomonadota</taxon>
        <taxon>Alphaproteobacteria</taxon>
        <taxon>Rhodobacterales</taxon>
        <taxon>Roseobacteraceae</taxon>
        <taxon>Roseivivax</taxon>
    </lineage>
</organism>
<dbReference type="RefSeq" id="WP_139218706.1">
    <property type="nucleotide sequence ID" value="NZ_FOXV01000010.1"/>
</dbReference>
<feature type="compositionally biased region" description="Gly residues" evidence="1">
    <location>
        <begin position="121"/>
        <end position="143"/>
    </location>
</feature>
<dbReference type="AlphaFoldDB" id="A0A1I5ZJC5"/>
<sequence length="246" mass="23509">MLSRLRSTSSGIAVALAASLCATGAARADGLGISANVGLGGDKGISADVDVGLGGSNGVNAGVDASVGGGSVADADVDASVGGGNGVNADADATVGGGSVADADVGVSIGGSGGSEDPDDGSGGSGGGSDGSGGGSDAPGGGQNDTDMDNAVTRNSMDESSTPVRRGLPPEIAGIIGMPVFTADDAFIGTVQSATGDMLTIDLRRGGTMELIGGVARTSDQGVFLMASRAQLADYLTRRSVRLSIR</sequence>
<evidence type="ECO:0000256" key="1">
    <source>
        <dbReference type="SAM" id="MobiDB-lite"/>
    </source>
</evidence>
<keyword evidence="4" id="KW-1185">Reference proteome</keyword>
<dbReference type="STRING" id="93684.SAMN05421853_11090"/>
<evidence type="ECO:0008006" key="5">
    <source>
        <dbReference type="Google" id="ProtNLM"/>
    </source>
</evidence>
<evidence type="ECO:0000313" key="3">
    <source>
        <dbReference type="EMBL" id="SFQ56463.1"/>
    </source>
</evidence>